<dbReference type="PROSITE" id="PS50110">
    <property type="entry name" value="RESPONSE_REGULATORY"/>
    <property type="match status" value="1"/>
</dbReference>
<evidence type="ECO:0000313" key="8">
    <source>
        <dbReference type="Proteomes" id="UP001057998"/>
    </source>
</evidence>
<dbReference type="SUPFAM" id="SSF52172">
    <property type="entry name" value="CheY-like"/>
    <property type="match status" value="1"/>
</dbReference>
<dbReference type="CDD" id="cd17537">
    <property type="entry name" value="REC_FixJ"/>
    <property type="match status" value="1"/>
</dbReference>
<dbReference type="Gene3D" id="1.10.10.10">
    <property type="entry name" value="Winged helix-like DNA-binding domain superfamily/Winged helix DNA-binding domain"/>
    <property type="match status" value="1"/>
</dbReference>
<dbReference type="SMART" id="SM00448">
    <property type="entry name" value="REC"/>
    <property type="match status" value="1"/>
</dbReference>
<keyword evidence="2" id="KW-0238">DNA-binding</keyword>
<accession>A0ABY5GKY8</accession>
<keyword evidence="8" id="KW-1185">Reference proteome</keyword>
<evidence type="ECO:0000259" key="6">
    <source>
        <dbReference type="PROSITE" id="PS50110"/>
    </source>
</evidence>
<gene>
    <name evidence="7" type="ORF">NNL38_21450</name>
</gene>
<evidence type="ECO:0000256" key="2">
    <source>
        <dbReference type="ARBA" id="ARBA00023125"/>
    </source>
</evidence>
<feature type="domain" description="HTH luxR-type" evidence="5">
    <location>
        <begin position="145"/>
        <end position="210"/>
    </location>
</feature>
<dbReference type="Pfam" id="PF00196">
    <property type="entry name" value="GerE"/>
    <property type="match status" value="1"/>
</dbReference>
<organism evidence="7 8">
    <name type="scientific">Photobacterium atrarenae</name>
    <dbReference type="NCBI Taxonomy" id="865757"/>
    <lineage>
        <taxon>Bacteria</taxon>
        <taxon>Pseudomonadati</taxon>
        <taxon>Pseudomonadota</taxon>
        <taxon>Gammaproteobacteria</taxon>
        <taxon>Vibrionales</taxon>
        <taxon>Vibrionaceae</taxon>
        <taxon>Photobacterium</taxon>
    </lineage>
</organism>
<dbReference type="SMART" id="SM00421">
    <property type="entry name" value="HTH_LUXR"/>
    <property type="match status" value="1"/>
</dbReference>
<dbReference type="RefSeq" id="WP_255390901.1">
    <property type="nucleotide sequence ID" value="NZ_CP101509.1"/>
</dbReference>
<dbReference type="PANTHER" id="PTHR44688">
    <property type="entry name" value="DNA-BINDING TRANSCRIPTIONAL ACTIVATOR DEVR_DOSR"/>
    <property type="match status" value="1"/>
</dbReference>
<dbReference type="PROSITE" id="PS50043">
    <property type="entry name" value="HTH_LUXR_2"/>
    <property type="match status" value="1"/>
</dbReference>
<dbReference type="PANTHER" id="PTHR44688:SF16">
    <property type="entry name" value="DNA-BINDING TRANSCRIPTIONAL ACTIVATOR DEVR_DOSR"/>
    <property type="match status" value="1"/>
</dbReference>
<dbReference type="Gene3D" id="3.40.50.2300">
    <property type="match status" value="1"/>
</dbReference>
<dbReference type="InterPro" id="IPR036388">
    <property type="entry name" value="WH-like_DNA-bd_sf"/>
</dbReference>
<dbReference type="PRINTS" id="PR00038">
    <property type="entry name" value="HTHLUXR"/>
</dbReference>
<dbReference type="Proteomes" id="UP001057998">
    <property type="component" value="Chromosome 2"/>
</dbReference>
<dbReference type="EMBL" id="CP101509">
    <property type="protein sequence ID" value="UTV29583.1"/>
    <property type="molecule type" value="Genomic_DNA"/>
</dbReference>
<dbReference type="InterPro" id="IPR016032">
    <property type="entry name" value="Sig_transdc_resp-reg_C-effctor"/>
</dbReference>
<dbReference type="PROSITE" id="PS00622">
    <property type="entry name" value="HTH_LUXR_1"/>
    <property type="match status" value="1"/>
</dbReference>
<reference evidence="7" key="1">
    <citation type="submission" date="2022-07" db="EMBL/GenBank/DDBJ databases">
        <title>Genome sequencing of Photobacterium atrarenae GJH2-4.</title>
        <authorList>
            <person name="Park S.-J."/>
        </authorList>
    </citation>
    <scope>NUCLEOTIDE SEQUENCE</scope>
    <source>
        <strain evidence="7">GJH2-4</strain>
    </source>
</reference>
<dbReference type="SUPFAM" id="SSF46894">
    <property type="entry name" value="C-terminal effector domain of the bipartite response regulators"/>
    <property type="match status" value="1"/>
</dbReference>
<evidence type="ECO:0000256" key="4">
    <source>
        <dbReference type="PROSITE-ProRule" id="PRU00169"/>
    </source>
</evidence>
<keyword evidence="3" id="KW-0804">Transcription</keyword>
<dbReference type="CDD" id="cd06170">
    <property type="entry name" value="LuxR_C_like"/>
    <property type="match status" value="1"/>
</dbReference>
<dbReference type="InterPro" id="IPR000792">
    <property type="entry name" value="Tscrpt_reg_LuxR_C"/>
</dbReference>
<feature type="domain" description="Response regulatory" evidence="6">
    <location>
        <begin position="19"/>
        <end position="133"/>
    </location>
</feature>
<name>A0ABY5GKY8_9GAMM</name>
<evidence type="ECO:0000256" key="3">
    <source>
        <dbReference type="ARBA" id="ARBA00023163"/>
    </source>
</evidence>
<dbReference type="InterPro" id="IPR001789">
    <property type="entry name" value="Sig_transdc_resp-reg_receiver"/>
</dbReference>
<evidence type="ECO:0000313" key="7">
    <source>
        <dbReference type="EMBL" id="UTV29583.1"/>
    </source>
</evidence>
<sequence>MENVLPGQELTEAQRRALPVHVVDDDGSVRDSLAFMLEGHGFTVHTYEDGPVFLAQVDMLQPGCVILDSRMPQMRGQQVHQYLSEHQSPLAVIYLTGHGDVPMAVDALQAGAVHFFQKPVKALALAESIEQGFQASVSTMAQQQLLTAFQSLTQREKEILQLIIAGKRNQQVADTLCIAVRTVEVHRASLMKKFAAKTVAELAYFYGRVAEG</sequence>
<keyword evidence="1" id="KW-0805">Transcription regulation</keyword>
<proteinExistence type="predicted"/>
<evidence type="ECO:0000256" key="1">
    <source>
        <dbReference type="ARBA" id="ARBA00023015"/>
    </source>
</evidence>
<keyword evidence="4" id="KW-0597">Phosphoprotein</keyword>
<dbReference type="Pfam" id="PF00072">
    <property type="entry name" value="Response_reg"/>
    <property type="match status" value="1"/>
</dbReference>
<evidence type="ECO:0000259" key="5">
    <source>
        <dbReference type="PROSITE" id="PS50043"/>
    </source>
</evidence>
<feature type="modified residue" description="4-aspartylphosphate" evidence="4">
    <location>
        <position position="68"/>
    </location>
</feature>
<dbReference type="InterPro" id="IPR011006">
    <property type="entry name" value="CheY-like_superfamily"/>
</dbReference>
<protein>
    <submittedName>
        <fullName evidence="7">Response regulator</fullName>
    </submittedName>
</protein>